<dbReference type="InterPro" id="IPR036236">
    <property type="entry name" value="Znf_C2H2_sf"/>
</dbReference>
<dbReference type="GO" id="GO:0003677">
    <property type="term" value="F:DNA binding"/>
    <property type="evidence" value="ECO:0007669"/>
    <property type="project" value="UniProtKB-KW"/>
</dbReference>
<dbReference type="Gene3D" id="3.30.160.60">
    <property type="entry name" value="Classic Zinc Finger"/>
    <property type="match status" value="7"/>
</dbReference>
<feature type="domain" description="C2H2-type" evidence="12">
    <location>
        <begin position="223"/>
        <end position="251"/>
    </location>
</feature>
<keyword evidence="5 11" id="KW-0863">Zinc-finger</keyword>
<evidence type="ECO:0000256" key="8">
    <source>
        <dbReference type="ARBA" id="ARBA00023125"/>
    </source>
</evidence>
<feature type="domain" description="C2H2-type" evidence="12">
    <location>
        <begin position="352"/>
        <end position="376"/>
    </location>
</feature>
<keyword evidence="10" id="KW-0539">Nucleus</keyword>
<evidence type="ECO:0000313" key="14">
    <source>
        <dbReference type="Proteomes" id="UP001162162"/>
    </source>
</evidence>
<evidence type="ECO:0000256" key="5">
    <source>
        <dbReference type="ARBA" id="ARBA00022771"/>
    </source>
</evidence>
<protein>
    <recommendedName>
        <fullName evidence="12">C2H2-type domain-containing protein</fullName>
    </recommendedName>
</protein>
<organism evidence="13 14">
    <name type="scientific">Aromia moschata</name>
    <dbReference type="NCBI Taxonomy" id="1265417"/>
    <lineage>
        <taxon>Eukaryota</taxon>
        <taxon>Metazoa</taxon>
        <taxon>Ecdysozoa</taxon>
        <taxon>Arthropoda</taxon>
        <taxon>Hexapoda</taxon>
        <taxon>Insecta</taxon>
        <taxon>Pterygota</taxon>
        <taxon>Neoptera</taxon>
        <taxon>Endopterygota</taxon>
        <taxon>Coleoptera</taxon>
        <taxon>Polyphaga</taxon>
        <taxon>Cucujiformia</taxon>
        <taxon>Chrysomeloidea</taxon>
        <taxon>Cerambycidae</taxon>
        <taxon>Cerambycinae</taxon>
        <taxon>Callichromatini</taxon>
        <taxon>Aromia</taxon>
    </lineage>
</organism>
<evidence type="ECO:0000256" key="3">
    <source>
        <dbReference type="ARBA" id="ARBA00022723"/>
    </source>
</evidence>
<dbReference type="SMART" id="SM00355">
    <property type="entry name" value="ZnF_C2H2"/>
    <property type="match status" value="9"/>
</dbReference>
<feature type="domain" description="C2H2-type" evidence="12">
    <location>
        <begin position="195"/>
        <end position="222"/>
    </location>
</feature>
<evidence type="ECO:0000313" key="13">
    <source>
        <dbReference type="EMBL" id="KAJ8957980.1"/>
    </source>
</evidence>
<keyword evidence="4" id="KW-0677">Repeat</keyword>
<dbReference type="SUPFAM" id="SSF57667">
    <property type="entry name" value="beta-beta-alpha zinc fingers"/>
    <property type="match status" value="5"/>
</dbReference>
<comment type="similarity">
    <text evidence="2">Belongs to the krueppel C2H2-type zinc-finger protein family.</text>
</comment>
<evidence type="ECO:0000256" key="9">
    <source>
        <dbReference type="ARBA" id="ARBA00023163"/>
    </source>
</evidence>
<evidence type="ECO:0000256" key="7">
    <source>
        <dbReference type="ARBA" id="ARBA00023015"/>
    </source>
</evidence>
<feature type="domain" description="C2H2-type" evidence="12">
    <location>
        <begin position="111"/>
        <end position="138"/>
    </location>
</feature>
<keyword evidence="3" id="KW-0479">Metal-binding</keyword>
<feature type="domain" description="C2H2-type" evidence="12">
    <location>
        <begin position="139"/>
        <end position="166"/>
    </location>
</feature>
<dbReference type="Pfam" id="PF13894">
    <property type="entry name" value="zf-C2H2_4"/>
    <property type="match status" value="1"/>
</dbReference>
<dbReference type="PROSITE" id="PS50157">
    <property type="entry name" value="ZINC_FINGER_C2H2_2"/>
    <property type="match status" value="8"/>
</dbReference>
<comment type="subcellular location">
    <subcellularLocation>
        <location evidence="1">Nucleus</location>
    </subcellularLocation>
</comment>
<evidence type="ECO:0000256" key="2">
    <source>
        <dbReference type="ARBA" id="ARBA00006991"/>
    </source>
</evidence>
<dbReference type="AlphaFoldDB" id="A0AAV8Z255"/>
<dbReference type="PANTHER" id="PTHR16515">
    <property type="entry name" value="PR DOMAIN ZINC FINGER PROTEIN"/>
    <property type="match status" value="1"/>
</dbReference>
<dbReference type="FunFam" id="3.30.160.60:FF:001156">
    <property type="entry name" value="Zinc finger protein 407"/>
    <property type="match status" value="1"/>
</dbReference>
<keyword evidence="6" id="KW-0862">Zinc</keyword>
<evidence type="ECO:0000256" key="10">
    <source>
        <dbReference type="ARBA" id="ARBA00023242"/>
    </source>
</evidence>
<name>A0AAV8Z255_9CUCU</name>
<feature type="domain" description="C2H2-type" evidence="12">
    <location>
        <begin position="323"/>
        <end position="350"/>
    </location>
</feature>
<sequence length="465" mass="54773">MQNETEQYSNKEDNKIFIKTEIKEEYDADSYTNSLPETSSLGTEHFITETKHLKDETENTDIPDQKYFISKKDLEQIGALTSEEIKVEPFEAVPTPNNNTEEEDNRKLAEKICPYCNLHFPTSKNFKRHVMNHTDERPFQCNLCDSKFKGKYHLTIHIKTHTGERNIPCPVCDKSFIVRSALKAHMRTHSKEKPYVCHICGRGFSHQANLKPHVATHSDGLPFECEHCGERVRDRKGLLKHLRYHHMDCKDEECQFCLKFNKDPQKTSKELQKRMWNCPYCPESFKYYPTYKNHVKTHNNESFACTLSYLRIHMRNHTGETPFQCNDCGKKFKRKDSLRYHLGTHKEERKLFHCDLCNQGYTHRSSLFKHKRDIHSVTVDRTTTSCKICEEKLEDKAFRLHMKKHGVQVFKCRKCKEYIEGEEVFEAHKKIEMYSASTPGRELYGDDGNRRGNVRRTKFEYCGGE</sequence>
<gene>
    <name evidence="13" type="ORF">NQ318_001981</name>
</gene>
<keyword evidence="7" id="KW-0805">Transcription regulation</keyword>
<reference evidence="13" key="1">
    <citation type="journal article" date="2023" name="Insect Mol. Biol.">
        <title>Genome sequencing provides insights into the evolution of gene families encoding plant cell wall-degrading enzymes in longhorned beetles.</title>
        <authorList>
            <person name="Shin N.R."/>
            <person name="Okamura Y."/>
            <person name="Kirsch R."/>
            <person name="Pauchet Y."/>
        </authorList>
    </citation>
    <scope>NUCLEOTIDE SEQUENCE</scope>
    <source>
        <strain evidence="13">AMC_N1</strain>
    </source>
</reference>
<dbReference type="FunFam" id="3.30.160.60:FF:000130">
    <property type="entry name" value="Spalt-like transcription factor 4"/>
    <property type="match status" value="1"/>
</dbReference>
<dbReference type="PANTHER" id="PTHR16515:SF66">
    <property type="entry name" value="C2H2-TYPE DOMAIN-CONTAINING PROTEIN"/>
    <property type="match status" value="1"/>
</dbReference>
<dbReference type="GO" id="GO:0006355">
    <property type="term" value="P:regulation of DNA-templated transcription"/>
    <property type="evidence" value="ECO:0007669"/>
    <property type="project" value="UniProtKB-ARBA"/>
</dbReference>
<dbReference type="InterPro" id="IPR013087">
    <property type="entry name" value="Znf_C2H2_type"/>
</dbReference>
<feature type="domain" description="C2H2-type" evidence="12">
    <location>
        <begin position="167"/>
        <end position="194"/>
    </location>
</feature>
<dbReference type="PROSITE" id="PS00028">
    <property type="entry name" value="ZINC_FINGER_C2H2_1"/>
    <property type="match status" value="8"/>
</dbReference>
<dbReference type="EMBL" id="JAPWTK010000020">
    <property type="protein sequence ID" value="KAJ8957980.1"/>
    <property type="molecule type" value="Genomic_DNA"/>
</dbReference>
<feature type="domain" description="C2H2-type" evidence="12">
    <location>
        <begin position="276"/>
        <end position="303"/>
    </location>
</feature>
<dbReference type="Proteomes" id="UP001162162">
    <property type="component" value="Unassembled WGS sequence"/>
</dbReference>
<proteinExistence type="inferred from homology"/>
<evidence type="ECO:0000259" key="12">
    <source>
        <dbReference type="PROSITE" id="PS50157"/>
    </source>
</evidence>
<dbReference type="InterPro" id="IPR050331">
    <property type="entry name" value="Zinc_finger"/>
</dbReference>
<keyword evidence="8" id="KW-0238">DNA-binding</keyword>
<evidence type="ECO:0000256" key="4">
    <source>
        <dbReference type="ARBA" id="ARBA00022737"/>
    </source>
</evidence>
<evidence type="ECO:0000256" key="11">
    <source>
        <dbReference type="PROSITE-ProRule" id="PRU00042"/>
    </source>
</evidence>
<evidence type="ECO:0000256" key="1">
    <source>
        <dbReference type="ARBA" id="ARBA00004123"/>
    </source>
</evidence>
<keyword evidence="14" id="KW-1185">Reference proteome</keyword>
<dbReference type="FunFam" id="3.30.160.60:FF:000761">
    <property type="entry name" value="Zinc finger protein 449"/>
    <property type="match status" value="1"/>
</dbReference>
<evidence type="ECO:0000256" key="6">
    <source>
        <dbReference type="ARBA" id="ARBA00022833"/>
    </source>
</evidence>
<dbReference type="Pfam" id="PF00096">
    <property type="entry name" value="zf-C2H2"/>
    <property type="match status" value="6"/>
</dbReference>
<keyword evidence="9" id="KW-0804">Transcription</keyword>
<dbReference type="FunFam" id="3.30.160.60:FF:002343">
    <property type="entry name" value="Zinc finger protein 33A"/>
    <property type="match status" value="1"/>
</dbReference>
<dbReference type="GO" id="GO:0005634">
    <property type="term" value="C:nucleus"/>
    <property type="evidence" value="ECO:0007669"/>
    <property type="project" value="UniProtKB-SubCell"/>
</dbReference>
<dbReference type="GO" id="GO:0008270">
    <property type="term" value="F:zinc ion binding"/>
    <property type="evidence" value="ECO:0007669"/>
    <property type="project" value="UniProtKB-KW"/>
</dbReference>
<accession>A0AAV8Z255</accession>
<comment type="caution">
    <text evidence="13">The sequence shown here is derived from an EMBL/GenBank/DDBJ whole genome shotgun (WGS) entry which is preliminary data.</text>
</comment>